<name>A0A327RMN0_9FLAO</name>
<dbReference type="Gene3D" id="1.20.1260.10">
    <property type="match status" value="1"/>
</dbReference>
<dbReference type="SUPFAM" id="SSF47240">
    <property type="entry name" value="Ferritin-like"/>
    <property type="match status" value="1"/>
</dbReference>
<dbReference type="InterPro" id="IPR012347">
    <property type="entry name" value="Ferritin-like"/>
</dbReference>
<organism evidence="4 5">
    <name type="scientific">Olleya aquimaris</name>
    <dbReference type="NCBI Taxonomy" id="639310"/>
    <lineage>
        <taxon>Bacteria</taxon>
        <taxon>Pseudomonadati</taxon>
        <taxon>Bacteroidota</taxon>
        <taxon>Flavobacteriia</taxon>
        <taxon>Flavobacteriales</taxon>
        <taxon>Flavobacteriaceae</taxon>
    </lineage>
</organism>
<comment type="caution">
    <text evidence="4">The sequence shown here is derived from an EMBL/GenBank/DDBJ whole genome shotgun (WGS) entry which is preliminary data.</text>
</comment>
<evidence type="ECO:0000313" key="5">
    <source>
        <dbReference type="Proteomes" id="UP000248703"/>
    </source>
</evidence>
<reference evidence="4 5" key="1">
    <citation type="submission" date="2018-06" db="EMBL/GenBank/DDBJ databases">
        <title>Genomic Encyclopedia of Archaeal and Bacterial Type Strains, Phase II (KMG-II): from individual species to whole genera.</title>
        <authorList>
            <person name="Goeker M."/>
        </authorList>
    </citation>
    <scope>NUCLEOTIDE SEQUENCE [LARGE SCALE GENOMIC DNA]</scope>
    <source>
        <strain evidence="4 5">DSM 24464</strain>
    </source>
</reference>
<dbReference type="GO" id="GO:0016722">
    <property type="term" value="F:oxidoreductase activity, acting on metal ions"/>
    <property type="evidence" value="ECO:0007669"/>
    <property type="project" value="InterPro"/>
</dbReference>
<accession>A0A327RMN0</accession>
<dbReference type="Pfam" id="PF00210">
    <property type="entry name" value="Ferritin"/>
    <property type="match status" value="1"/>
</dbReference>
<dbReference type="GO" id="GO:0003677">
    <property type="term" value="F:DNA binding"/>
    <property type="evidence" value="ECO:0007669"/>
    <property type="project" value="UniProtKB-KW"/>
</dbReference>
<dbReference type="Proteomes" id="UP000248703">
    <property type="component" value="Unassembled WGS sequence"/>
</dbReference>
<dbReference type="AlphaFoldDB" id="A0A327RMN0"/>
<evidence type="ECO:0000256" key="2">
    <source>
        <dbReference type="RuleBase" id="RU003875"/>
    </source>
</evidence>
<evidence type="ECO:0000313" key="4">
    <source>
        <dbReference type="EMBL" id="RAJ16824.1"/>
    </source>
</evidence>
<dbReference type="RefSeq" id="WP_111658958.1">
    <property type="nucleotide sequence ID" value="NZ_QLLO01000002.1"/>
</dbReference>
<feature type="domain" description="Ferritin/DPS" evidence="3">
    <location>
        <begin position="18"/>
        <end position="157"/>
    </location>
</feature>
<dbReference type="CDD" id="cd01043">
    <property type="entry name" value="DPS"/>
    <property type="match status" value="1"/>
</dbReference>
<keyword evidence="4" id="KW-0238">DNA-binding</keyword>
<gene>
    <name evidence="4" type="ORF">LY08_00600</name>
</gene>
<dbReference type="InterPro" id="IPR009078">
    <property type="entry name" value="Ferritin-like_SF"/>
</dbReference>
<dbReference type="GO" id="GO:0008199">
    <property type="term" value="F:ferric iron binding"/>
    <property type="evidence" value="ECO:0007669"/>
    <property type="project" value="InterPro"/>
</dbReference>
<dbReference type="PROSITE" id="PS00818">
    <property type="entry name" value="DPS_1"/>
    <property type="match status" value="1"/>
</dbReference>
<dbReference type="PROSITE" id="PS00819">
    <property type="entry name" value="DPS_2"/>
    <property type="match status" value="1"/>
</dbReference>
<dbReference type="InterPro" id="IPR008331">
    <property type="entry name" value="Ferritin_DPS_dom"/>
</dbReference>
<dbReference type="PIRSF" id="PIRSF005900">
    <property type="entry name" value="Dps"/>
    <property type="match status" value="1"/>
</dbReference>
<dbReference type="PANTHER" id="PTHR42932">
    <property type="entry name" value="GENERAL STRESS PROTEIN 20U"/>
    <property type="match status" value="1"/>
</dbReference>
<dbReference type="InterPro" id="IPR023188">
    <property type="entry name" value="DPS_DNA-bd_CS"/>
</dbReference>
<dbReference type="OrthoDB" id="9797023at2"/>
<sequence>MTLNSLGLDTKKTKELANQLNHLLANFQIYYQNLRGIHWNIKGKNFFDLHVKFEELYTDANMKVDLIAERVLTLGETPLHTFEDYIKQAKVPVGHNVSKDENAVALIVTSLTELLKIERHILNASDDANDEGTNSMMSDFITEQEKTVWMMNAWLGKSL</sequence>
<keyword evidence="5" id="KW-1185">Reference proteome</keyword>
<proteinExistence type="inferred from homology"/>
<dbReference type="EMBL" id="QLLO01000002">
    <property type="protein sequence ID" value="RAJ16824.1"/>
    <property type="molecule type" value="Genomic_DNA"/>
</dbReference>
<dbReference type="PANTHER" id="PTHR42932:SF1">
    <property type="entry name" value="GENERAL STRESS PROTEIN 20U"/>
    <property type="match status" value="1"/>
</dbReference>
<protein>
    <submittedName>
        <fullName evidence="4">Starvation-inducible DNA-binding protein</fullName>
    </submittedName>
</protein>
<dbReference type="InterPro" id="IPR002177">
    <property type="entry name" value="DPS_DNA-bd"/>
</dbReference>
<comment type="similarity">
    <text evidence="1 2">Belongs to the Dps family.</text>
</comment>
<evidence type="ECO:0000256" key="1">
    <source>
        <dbReference type="ARBA" id="ARBA00009497"/>
    </source>
</evidence>
<dbReference type="PRINTS" id="PR01346">
    <property type="entry name" value="HELNAPAPROT"/>
</dbReference>
<evidence type="ECO:0000259" key="3">
    <source>
        <dbReference type="Pfam" id="PF00210"/>
    </source>
</evidence>